<evidence type="ECO:0000256" key="8">
    <source>
        <dbReference type="ARBA" id="ARBA00023242"/>
    </source>
</evidence>
<feature type="region of interest" description="Disordered" evidence="11">
    <location>
        <begin position="455"/>
        <end position="483"/>
    </location>
</feature>
<dbReference type="GeneID" id="87959125"/>
<feature type="region of interest" description="Disordered" evidence="11">
    <location>
        <begin position="563"/>
        <end position="608"/>
    </location>
</feature>
<keyword evidence="5 10" id="KW-0805">Transcription regulation</keyword>
<feature type="compositionally biased region" description="Polar residues" evidence="11">
    <location>
        <begin position="463"/>
        <end position="480"/>
    </location>
</feature>
<feature type="region of interest" description="Disordered" evidence="11">
    <location>
        <begin position="691"/>
        <end position="713"/>
    </location>
</feature>
<dbReference type="PANTHER" id="PTHR48249:SF3">
    <property type="entry name" value="MEDIATOR OF RNA POLYMERASE II TRANSCRIPTION SUBUNIT 13"/>
    <property type="match status" value="1"/>
</dbReference>
<evidence type="ECO:0000256" key="10">
    <source>
        <dbReference type="RuleBase" id="RU364134"/>
    </source>
</evidence>
<keyword evidence="4 10" id="KW-0678">Repressor</keyword>
<evidence type="ECO:0000256" key="9">
    <source>
        <dbReference type="ARBA" id="ARBA00032008"/>
    </source>
</evidence>
<gene>
    <name evidence="13" type="ORF">IL334_006995</name>
</gene>
<comment type="subunit">
    <text evidence="10">Component of the SRB8-11 complex, which itself associates with the Mediator complex.</text>
</comment>
<keyword evidence="14" id="KW-1185">Reference proteome</keyword>
<comment type="subcellular location">
    <subcellularLocation>
        <location evidence="1 10">Nucleus</location>
    </subcellularLocation>
</comment>
<evidence type="ECO:0000256" key="6">
    <source>
        <dbReference type="ARBA" id="ARBA00023159"/>
    </source>
</evidence>
<evidence type="ECO:0000256" key="5">
    <source>
        <dbReference type="ARBA" id="ARBA00023015"/>
    </source>
</evidence>
<feature type="region of interest" description="Disordered" evidence="11">
    <location>
        <begin position="372"/>
        <end position="442"/>
    </location>
</feature>
<accession>A0ABZ1DBF4</accession>
<name>A0ABZ1DBF4_9TREE</name>
<evidence type="ECO:0000256" key="1">
    <source>
        <dbReference type="ARBA" id="ARBA00004123"/>
    </source>
</evidence>
<proteinExistence type="inferred from homology"/>
<evidence type="ECO:0000256" key="11">
    <source>
        <dbReference type="SAM" id="MobiDB-lite"/>
    </source>
</evidence>
<evidence type="ECO:0000313" key="13">
    <source>
        <dbReference type="EMBL" id="WRT70002.1"/>
    </source>
</evidence>
<dbReference type="Proteomes" id="UP001329825">
    <property type="component" value="Chromosome 10"/>
</dbReference>
<evidence type="ECO:0000256" key="7">
    <source>
        <dbReference type="ARBA" id="ARBA00023163"/>
    </source>
</evidence>
<reference evidence="13 14" key="1">
    <citation type="submission" date="2024-01" db="EMBL/GenBank/DDBJ databases">
        <title>Comparative genomics of Cryptococcus and Kwoniella reveals pathogenesis evolution and contrasting modes of karyotype evolution via chromosome fusion or intercentromeric recombination.</title>
        <authorList>
            <person name="Coelho M.A."/>
            <person name="David-Palma M."/>
            <person name="Shea T."/>
            <person name="Bowers K."/>
            <person name="McGinley-Smith S."/>
            <person name="Mohammad A.W."/>
            <person name="Gnirke A."/>
            <person name="Yurkov A.M."/>
            <person name="Nowrousian M."/>
            <person name="Sun S."/>
            <person name="Cuomo C.A."/>
            <person name="Heitman J."/>
        </authorList>
    </citation>
    <scope>NUCLEOTIDE SEQUENCE [LARGE SCALE GENOMIC DNA]</scope>
    <source>
        <strain evidence="13">CBS 11374</strain>
    </source>
</reference>
<feature type="compositionally biased region" description="Polar residues" evidence="11">
    <location>
        <begin position="390"/>
        <end position="409"/>
    </location>
</feature>
<evidence type="ECO:0000313" key="14">
    <source>
        <dbReference type="Proteomes" id="UP001329825"/>
    </source>
</evidence>
<keyword evidence="7 10" id="KW-0804">Transcription</keyword>
<dbReference type="RefSeq" id="XP_062794741.1">
    <property type="nucleotide sequence ID" value="XM_062938690.1"/>
</dbReference>
<dbReference type="InterPro" id="IPR009401">
    <property type="entry name" value="Med13_C"/>
</dbReference>
<comment type="similarity">
    <text evidence="2 10">Belongs to the Mediator complex subunit 13 family.</text>
</comment>
<keyword evidence="6 10" id="KW-0010">Activator</keyword>
<organism evidence="13 14">
    <name type="scientific">Kwoniella shivajii</name>
    <dbReference type="NCBI Taxonomy" id="564305"/>
    <lineage>
        <taxon>Eukaryota</taxon>
        <taxon>Fungi</taxon>
        <taxon>Dikarya</taxon>
        <taxon>Basidiomycota</taxon>
        <taxon>Agaricomycotina</taxon>
        <taxon>Tremellomycetes</taxon>
        <taxon>Tremellales</taxon>
        <taxon>Cryptococcaceae</taxon>
        <taxon>Kwoniella</taxon>
    </lineage>
</organism>
<evidence type="ECO:0000256" key="4">
    <source>
        <dbReference type="ARBA" id="ARBA00022491"/>
    </source>
</evidence>
<evidence type="ECO:0000256" key="3">
    <source>
        <dbReference type="ARBA" id="ARBA00019618"/>
    </source>
</evidence>
<dbReference type="EMBL" id="CP141890">
    <property type="protein sequence ID" value="WRT70002.1"/>
    <property type="molecule type" value="Genomic_DNA"/>
</dbReference>
<feature type="compositionally biased region" description="Acidic residues" evidence="11">
    <location>
        <begin position="373"/>
        <end position="389"/>
    </location>
</feature>
<dbReference type="Pfam" id="PF06333">
    <property type="entry name" value="Med13_C"/>
    <property type="match status" value="1"/>
</dbReference>
<protein>
    <recommendedName>
        <fullName evidence="3 10">Mediator of RNA polymerase II transcription subunit 13</fullName>
    </recommendedName>
    <alternativeName>
        <fullName evidence="9 10">Mediator complex subunit 13</fullName>
    </alternativeName>
</protein>
<dbReference type="InterPro" id="IPR051139">
    <property type="entry name" value="Mediator_complx_sub13"/>
</dbReference>
<dbReference type="PANTHER" id="PTHR48249">
    <property type="entry name" value="MEDIATOR OF RNA POLYMERASE II TRANSCRIPTION SUBUNIT 13"/>
    <property type="match status" value="1"/>
</dbReference>
<comment type="function">
    <text evidence="10">Component of the SRB8-11 complex. The SRB8-11 complex is a regulatory module of the Mediator complex which is itself involved in regulation of basal and activated RNA polymerase II-dependent transcription. The SRB8-11 complex may be involved in the transcriptional repression of a subset of genes regulated by Mediator. It may inhibit the association of the Mediator complex with RNA polymerase II to form the holoenzyme complex.</text>
</comment>
<feature type="domain" description="Mediator complex subunit Med13 C-terminal" evidence="12">
    <location>
        <begin position="1035"/>
        <end position="1164"/>
    </location>
</feature>
<evidence type="ECO:0000259" key="12">
    <source>
        <dbReference type="Pfam" id="PF06333"/>
    </source>
</evidence>
<keyword evidence="8 10" id="KW-0539">Nucleus</keyword>
<sequence length="1311" mass="146968">MPDYLGGNPPRPSTVIPGQWILDLPSSDTHIHIRRYRQAEEANQAGPSVFRDVILDPTEKAWRTINDNSVEEDIPVARILERPCAIITAEAGDTKTLWCFSIENERSETFEALQEISPSLPPLAISQLITCSKHGHEISCLDNQVPDSLSCNVSLDTSEDTNRYLNLFASAVVEKLAWNRGSRISLYPNFGVQPSLRTTIRPLTSEKLLLSIRSTTLPSTTISISPTPLLLSPLGMPAFLISPFHPTSAQESHLISTFESALGHVWKHGQSEARIHCQLSGETYSDWSILWVPIVDLSSSKGKLTSRQIVDKWQSSNGVLTIWPTHLSHPYFNINLPHYTKPLIKPLQPESAQLLDLSTGLFDFLSTYKEPEPVEEIEDEEIDEEDVNMDTESTTITADPENETVNGNDFNDIEDGGTSEKSDLDDLFSEHSNSIPNSPHIHIHADKVDTPIEAISIPDENDSGNAENQIRSRNPTNGNNGVEPKEELVTEADFAFFDSPTDEMTIAEPGDTLEELDKLQENTTEREEKHMEIDNYKDLLPLASLEEVRPHPIVMDENQDAIFTEDPGSPLASSRHPPNQPIPDTNRDEQLQASTSMPEPAHDPTAHQDLALSPIPNIILPRVKSSSFSTDLIPPSFSPLVLLPVSDSPFPYSLPSPAPTPSSLNWDLVERLQPTKCTNLTYADDWKMEEEVSEIDEEEEYTGPPTPESSYISDDEDVAKPEIKISEGHEIDFGGTRCIGVEWLYLIYETDKVKELAKEWNPSWNRDNMVLPPTASEDWDKRDLLKGVDLTTFVNELIGNRALREIGHWSELGYIPGRARIRLPLIEGGIALSDLSKDSKIRKLPQPQISTGYHNYVVNLSIPSLHYWSELGLQPQGGNKNAEVVIYCEDNHEARERAMQVVSGITQVWEQLRLGKHELADTGGQNAGIISLPADLKSPINLLDHAQTNSVIYILLPSTNIDSCRTIFSTTYSQPSSRIVHSIPQHASTQSHFRDIAFEVYNRLPEVIKEIAPRSVSDPYNLQMASSSDKTVTRQVFTLARNEIPQPEFSMAWPLRSYDVMNNHRSVILSYTIHEDLDLMIAFIADDLGESSTTKVWTGTNGSSWNDRINKIKTWSQRIADEWFIECKMIMIRVGTIEADELKSWRKALQDSQMRFTLLTVDNSYKQDGEDNIPRPRGLANIPSSTLNDHNSRLIDLSLSAHLTTLPLIRIPLDLKSSSQIGTETIYPIKSFMLSHPTKDRFQSKLYHILQIHQYSHPSNKKENDIEDEVSKVIYNLGCLIQSRWGIISGLEGILDVAINGLNALSKGSED</sequence>
<evidence type="ECO:0000256" key="2">
    <source>
        <dbReference type="ARBA" id="ARBA00009354"/>
    </source>
</evidence>
<feature type="compositionally biased region" description="Acidic residues" evidence="11">
    <location>
        <begin position="691"/>
        <end position="701"/>
    </location>
</feature>